<dbReference type="RefSeq" id="XP_066088250.1">
    <property type="nucleotide sequence ID" value="XM_066232153.1"/>
</dbReference>
<evidence type="ECO:0000313" key="3">
    <source>
        <dbReference type="Proteomes" id="UP001358614"/>
    </source>
</evidence>
<dbReference type="KEGG" id="ker:91107219"/>
<gene>
    <name evidence="2" type="ORF">V865_008418</name>
</gene>
<name>A0AAX4KY32_9TREE</name>
<organism evidence="2 3">
    <name type="scientific">Kwoniella europaea PYCC6329</name>
    <dbReference type="NCBI Taxonomy" id="1423913"/>
    <lineage>
        <taxon>Eukaryota</taxon>
        <taxon>Fungi</taxon>
        <taxon>Dikarya</taxon>
        <taxon>Basidiomycota</taxon>
        <taxon>Agaricomycotina</taxon>
        <taxon>Tremellomycetes</taxon>
        <taxon>Tremellales</taxon>
        <taxon>Cryptococcaceae</taxon>
        <taxon>Kwoniella</taxon>
    </lineage>
</organism>
<evidence type="ECO:0000256" key="1">
    <source>
        <dbReference type="SAM" id="MobiDB-lite"/>
    </source>
</evidence>
<feature type="compositionally biased region" description="Low complexity" evidence="1">
    <location>
        <begin position="195"/>
        <end position="204"/>
    </location>
</feature>
<reference evidence="2 3" key="1">
    <citation type="submission" date="2024-01" db="EMBL/GenBank/DDBJ databases">
        <title>Comparative genomics of Cryptococcus and Kwoniella reveals pathogenesis evolution and contrasting modes of karyotype evolution via chromosome fusion or intercentromeric recombination.</title>
        <authorList>
            <person name="Coelho M.A."/>
            <person name="David-Palma M."/>
            <person name="Shea T."/>
            <person name="Bowers K."/>
            <person name="McGinley-Smith S."/>
            <person name="Mohammad A.W."/>
            <person name="Gnirke A."/>
            <person name="Yurkov A.M."/>
            <person name="Nowrousian M."/>
            <person name="Sun S."/>
            <person name="Cuomo C.A."/>
            <person name="Heitman J."/>
        </authorList>
    </citation>
    <scope>NUCLEOTIDE SEQUENCE [LARGE SCALE GENOMIC DNA]</scope>
    <source>
        <strain evidence="2 3">PYCC6329</strain>
    </source>
</reference>
<dbReference type="EMBL" id="CP144091">
    <property type="protein sequence ID" value="WWD10283.1"/>
    <property type="molecule type" value="Genomic_DNA"/>
</dbReference>
<feature type="compositionally biased region" description="Polar residues" evidence="1">
    <location>
        <begin position="263"/>
        <end position="272"/>
    </location>
</feature>
<accession>A0AAX4KY32</accession>
<dbReference type="AlphaFoldDB" id="A0AAX4KY32"/>
<keyword evidence="3" id="KW-1185">Reference proteome</keyword>
<dbReference type="GeneID" id="91107219"/>
<proteinExistence type="predicted"/>
<feature type="compositionally biased region" description="Low complexity" evidence="1">
    <location>
        <begin position="22"/>
        <end position="51"/>
    </location>
</feature>
<feature type="compositionally biased region" description="Basic and acidic residues" evidence="1">
    <location>
        <begin position="80"/>
        <end position="92"/>
    </location>
</feature>
<evidence type="ECO:0000313" key="2">
    <source>
        <dbReference type="EMBL" id="WWD10283.1"/>
    </source>
</evidence>
<protein>
    <submittedName>
        <fullName evidence="2">Uncharacterized protein</fullName>
    </submittedName>
</protein>
<dbReference type="Proteomes" id="UP001358614">
    <property type="component" value="Chromosome 3"/>
</dbReference>
<feature type="region of interest" description="Disordered" evidence="1">
    <location>
        <begin position="1"/>
        <end position="275"/>
    </location>
</feature>
<sequence length="388" mass="41331">MPITKKKGTLFAIYADTPERPSSSTSSSSSSLSTKINNQPKSPSKKSSSSSLASNGTRKALGTLQPKALDRSTTSIGSNGKDKTKTKFESSAKSKLVYTDPVGDVPIKQTKSTSDIPLKSKYSTTQNQPRTKSTINVFNDENSISTSRSTSKRTKPLSGPSSPKTRKSAPTPLAPSQPIKRSRDLLSPLPIVAPTSSTQASSSSGNAVIARVDDPSESPAKRNRIGLESTSTSTSTPVRVGRKDKETEMEDKENIPVGMGYSPITSDSPASRTRSKIRALTLSSTSGGSPLRAETTTTVRKVKRVERLIGDGRGTLTLKKGRELSDLVNAKGENASLENAIKSIKPSPTKKGVEVEVQMLGDVSEAYGADRGVEPEGFRTQRVSTRID</sequence>
<feature type="compositionally biased region" description="Polar residues" evidence="1">
    <location>
        <begin position="109"/>
        <end position="144"/>
    </location>
</feature>